<dbReference type="OrthoDB" id="10250354at2759"/>
<dbReference type="Gene3D" id="1.10.287.110">
    <property type="entry name" value="DnaJ domain"/>
    <property type="match status" value="1"/>
</dbReference>
<evidence type="ECO:0000313" key="4">
    <source>
        <dbReference type="EMBL" id="WOH07834.1"/>
    </source>
</evidence>
<feature type="region of interest" description="Disordered" evidence="1">
    <location>
        <begin position="304"/>
        <end position="335"/>
    </location>
</feature>
<dbReference type="Pfam" id="PF00226">
    <property type="entry name" value="DnaJ"/>
    <property type="match status" value="1"/>
</dbReference>
<feature type="region of interest" description="Disordered" evidence="1">
    <location>
        <begin position="101"/>
        <end position="123"/>
    </location>
</feature>
<dbReference type="PANTHER" id="PTHR45181">
    <property type="entry name" value="HEAT SHOCK PROTEIN DNAJ WITH TETRATRICOPEPTIDE REPEAT-CONTAINING PROTEIN"/>
    <property type="match status" value="1"/>
</dbReference>
<dbReference type="SUPFAM" id="SSF48452">
    <property type="entry name" value="TPR-like"/>
    <property type="match status" value="2"/>
</dbReference>
<dbReference type="EMBL" id="CP093349">
    <property type="protein sequence ID" value="WOH07834.1"/>
    <property type="molecule type" value="Genomic_DNA"/>
</dbReference>
<feature type="compositionally biased region" description="Polar residues" evidence="1">
    <location>
        <begin position="516"/>
        <end position="526"/>
    </location>
</feature>
<feature type="compositionally biased region" description="Low complexity" evidence="1">
    <location>
        <begin position="1"/>
        <end position="15"/>
    </location>
</feature>
<dbReference type="PRINTS" id="PR00625">
    <property type="entry name" value="JDOMAIN"/>
</dbReference>
<dbReference type="EMBL" id="LNRQ01000007">
    <property type="protein sequence ID" value="KZM86638.1"/>
    <property type="molecule type" value="Genomic_DNA"/>
</dbReference>
<evidence type="ECO:0000313" key="5">
    <source>
        <dbReference type="Proteomes" id="UP000077755"/>
    </source>
</evidence>
<dbReference type="SUPFAM" id="SSF46565">
    <property type="entry name" value="Chaperone J-domain"/>
    <property type="match status" value="1"/>
</dbReference>
<dbReference type="CDD" id="cd06257">
    <property type="entry name" value="DnaJ"/>
    <property type="match status" value="1"/>
</dbReference>
<dbReference type="OMA" id="ADCTMAS"/>
<dbReference type="InterPro" id="IPR018253">
    <property type="entry name" value="DnaJ_domain_CS"/>
</dbReference>
<feature type="compositionally biased region" description="Basic and acidic residues" evidence="1">
    <location>
        <begin position="103"/>
        <end position="118"/>
    </location>
</feature>
<dbReference type="PROSITE" id="PS50076">
    <property type="entry name" value="DNAJ_2"/>
    <property type="match status" value="1"/>
</dbReference>
<feature type="compositionally biased region" description="Polar residues" evidence="1">
    <location>
        <begin position="46"/>
        <end position="58"/>
    </location>
</feature>
<feature type="region of interest" description="Disordered" evidence="1">
    <location>
        <begin position="516"/>
        <end position="536"/>
    </location>
</feature>
<dbReference type="Proteomes" id="UP000077755">
    <property type="component" value="Chromosome 7"/>
</dbReference>
<dbReference type="InterPro" id="IPR011990">
    <property type="entry name" value="TPR-like_helical_dom_sf"/>
</dbReference>
<feature type="compositionally biased region" description="Polar residues" evidence="1">
    <location>
        <begin position="317"/>
        <end position="334"/>
    </location>
</feature>
<organism evidence="3">
    <name type="scientific">Daucus carota subsp. sativus</name>
    <name type="common">Carrot</name>
    <dbReference type="NCBI Taxonomy" id="79200"/>
    <lineage>
        <taxon>Eukaryota</taxon>
        <taxon>Viridiplantae</taxon>
        <taxon>Streptophyta</taxon>
        <taxon>Embryophyta</taxon>
        <taxon>Tracheophyta</taxon>
        <taxon>Spermatophyta</taxon>
        <taxon>Magnoliopsida</taxon>
        <taxon>eudicotyledons</taxon>
        <taxon>Gunneridae</taxon>
        <taxon>Pentapetalae</taxon>
        <taxon>asterids</taxon>
        <taxon>campanulids</taxon>
        <taxon>Apiales</taxon>
        <taxon>Apiaceae</taxon>
        <taxon>Apioideae</taxon>
        <taxon>Scandiceae</taxon>
        <taxon>Daucinae</taxon>
        <taxon>Daucus</taxon>
        <taxon>Daucus sect. Daucus</taxon>
    </lineage>
</organism>
<feature type="compositionally biased region" description="Basic residues" evidence="1">
    <location>
        <begin position="18"/>
        <end position="27"/>
    </location>
</feature>
<evidence type="ECO:0000313" key="3">
    <source>
        <dbReference type="EMBL" id="KZM86638.1"/>
    </source>
</evidence>
<accession>A0A164SU52</accession>
<feature type="domain" description="J" evidence="2">
    <location>
        <begin position="997"/>
        <end position="1082"/>
    </location>
</feature>
<sequence>MNSNSKSSKGSASSAHLSRPRFVKVRKQSAAAASHTSIPNPGFNPFTPSANPQMSSGTSTLNPFVFRASASGMTHDPLLDKIRNMNISDGGGGGKGMFVFETGGKKSSESDGLRRDSGLDTELPDQISKLNIKDSGTAGGGGLGYDAMRNVSGDSKNVLPDMFNKLNIKESMASDQGGIGFGDKSGSVYNESHQGRYGFQAGDVKLASSSPGMHFGPAMNTLNASSVGMTYNDEVRTPYVEFKTPNLKEYVASDYDRNRESRGDSTKEAKLKKKKWDPRKTTAGHVMCDEEFVFGEGSSRQTCDSSEAYSPMDVSPYQETVAQSTRSRETSITSDEVLYPDDSYVSSESHPTVSNTTIDEDLAAATNQLNINRSNINFTSFGCDSGTDCFDKGSVAGGPSEESISGAETESFKSAVDQLEYSSDTFVTAGDTEVSSCSSYERQDLDGKTQFNFASSIEDTGSSSFTFAASSSNHVPSSADTRHYKKKHRLKVGNDTYSSFVNDKVPLESSTSPFFPISGTSSNPSPWQGRKGDESKLFGKSENKSELIKEKEVKQVSFSSATSIAAQEACEKWRLRGNQAYANGDLLKAEECYTKGVNCVSKTETSKSCISALVFCYSNRAATLMCSGRMREALQDCMFAADLDPSFLRVQLRAANCYLALGEADNASVHYMKCLKAGNGACLDSKHLAEASEGVDKAKKILECIKQSADLLQQETADFAEHALARIEEGLMISPYSEKLQEMKADVLFMLRRYDEVIKYCEETMESAKINSSVVGADNRQNNVEGPNVRASSSFRVWRWNLIAKSYFYIGKMDEALDFVKKLEEPVLITERKGNQSLESVIPLACTIQDLLRFKVSGNEAFQSGRHAEAIEHYTAALSCSVESRPYAAVCFCNRAAAYQAMGQIAYAISDCNVAIALDGSYAKAISRRATLFEMIRDFGQASTDLHRLESLLKRHVEDKGNQFGASDRMNRINELKQTQQRVYMMEEKAREGIPLNMYLILGVERSAATSEIKKAYRKAALRHHPDKAGQFLNRSDSGDDGLWKEIAEEVHKDTERLFKMIGEAYAVLSDPVKRSRFDQERYEQEEVVRNSHKKSNVSGTYADVHSYHFERSGSRRNWDEILRSYGNSQPWGSERSRSNRYS</sequence>
<dbReference type="Gramene" id="KZM86638">
    <property type="protein sequence ID" value="KZM86638"/>
    <property type="gene ID" value="DCAR_023772"/>
</dbReference>
<dbReference type="STRING" id="79200.A0A164SU52"/>
<evidence type="ECO:0000256" key="1">
    <source>
        <dbReference type="SAM" id="MobiDB-lite"/>
    </source>
</evidence>
<dbReference type="Gene3D" id="1.25.40.10">
    <property type="entry name" value="Tetratricopeptide repeat domain"/>
    <property type="match status" value="3"/>
</dbReference>
<dbReference type="SMART" id="SM00271">
    <property type="entry name" value="DnaJ"/>
    <property type="match status" value="1"/>
</dbReference>
<evidence type="ECO:0000259" key="2">
    <source>
        <dbReference type="PROSITE" id="PS50076"/>
    </source>
</evidence>
<dbReference type="AlphaFoldDB" id="A0A164SU52"/>
<dbReference type="InterPro" id="IPR036869">
    <property type="entry name" value="J_dom_sf"/>
</dbReference>
<dbReference type="KEGG" id="dcr:108195997"/>
<feature type="region of interest" description="Disordered" evidence="1">
    <location>
        <begin position="1"/>
        <end position="58"/>
    </location>
</feature>
<reference evidence="3" key="1">
    <citation type="journal article" date="2016" name="Nat. Genet.">
        <title>A high-quality carrot genome assembly provides new insights into carotenoid accumulation and asterid genome evolution.</title>
        <authorList>
            <person name="Iorizzo M."/>
            <person name="Ellison S."/>
            <person name="Senalik D."/>
            <person name="Zeng P."/>
            <person name="Satapoomin P."/>
            <person name="Huang J."/>
            <person name="Bowman M."/>
            <person name="Iovene M."/>
            <person name="Sanseverino W."/>
            <person name="Cavagnaro P."/>
            <person name="Yildiz M."/>
            <person name="Macko-Podgorni A."/>
            <person name="Moranska E."/>
            <person name="Grzebelus E."/>
            <person name="Grzebelus D."/>
            <person name="Ashrafi H."/>
            <person name="Zheng Z."/>
            <person name="Cheng S."/>
            <person name="Spooner D."/>
            <person name="Van Deynze A."/>
            <person name="Simon P."/>
        </authorList>
    </citation>
    <scope>NUCLEOTIDE SEQUENCE [LARGE SCALE GENOMIC DNA]</scope>
    <source>
        <tissue evidence="3">Leaf</tissue>
    </source>
</reference>
<keyword evidence="5" id="KW-1185">Reference proteome</keyword>
<dbReference type="InterPro" id="IPR001623">
    <property type="entry name" value="DnaJ_domain"/>
</dbReference>
<name>A0A164SU52_DAUCS</name>
<proteinExistence type="predicted"/>
<dbReference type="InterPro" id="IPR019734">
    <property type="entry name" value="TPR_rpt"/>
</dbReference>
<dbReference type="GO" id="GO:0009507">
    <property type="term" value="C:chloroplast"/>
    <property type="evidence" value="ECO:0007669"/>
    <property type="project" value="EnsemblPlants"/>
</dbReference>
<reference evidence="4" key="2">
    <citation type="submission" date="2022-03" db="EMBL/GenBank/DDBJ databases">
        <title>Draft title - Genomic analysis of global carrot germplasm unveils the trajectory of domestication and the origin of high carotenoid orange carrot.</title>
        <authorList>
            <person name="Iorizzo M."/>
            <person name="Ellison S."/>
            <person name="Senalik D."/>
            <person name="Macko-Podgorni A."/>
            <person name="Grzebelus D."/>
            <person name="Bostan H."/>
            <person name="Rolling W."/>
            <person name="Curaba J."/>
            <person name="Simon P."/>
        </authorList>
    </citation>
    <scope>NUCLEOTIDE SEQUENCE</scope>
    <source>
        <tissue evidence="4">Leaf</tissue>
    </source>
</reference>
<gene>
    <name evidence="3" type="ORF">DCAR_023772</name>
    <name evidence="4" type="ORF">DCAR_0727268</name>
</gene>
<dbReference type="PROSITE" id="PS00636">
    <property type="entry name" value="DNAJ_1"/>
    <property type="match status" value="1"/>
</dbReference>
<dbReference type="SMART" id="SM00028">
    <property type="entry name" value="TPR"/>
    <property type="match status" value="7"/>
</dbReference>
<dbReference type="PANTHER" id="PTHR45181:SF4">
    <property type="entry name" value="HEAT SHOCK PROTEIN DNAJ WITH TETRATRICOPEPTIDE REPEAT-CONTAINING PROTEIN"/>
    <property type="match status" value="1"/>
</dbReference>
<protein>
    <recommendedName>
        <fullName evidence="2">J domain-containing protein</fullName>
    </recommendedName>
</protein>